<gene>
    <name evidence="1" type="ORF">K8W01_14725</name>
</gene>
<dbReference type="EMBL" id="DYYG01000043">
    <property type="protein sequence ID" value="HJE24907.1"/>
    <property type="molecule type" value="Genomic_DNA"/>
</dbReference>
<evidence type="ECO:0000313" key="1">
    <source>
        <dbReference type="EMBL" id="HJE24907.1"/>
    </source>
</evidence>
<accession>A0A921JG53</accession>
<comment type="caution">
    <text evidence="1">The sequence shown here is derived from an EMBL/GenBank/DDBJ whole genome shotgun (WGS) entry which is preliminary data.</text>
</comment>
<reference evidence="1" key="2">
    <citation type="submission" date="2021-09" db="EMBL/GenBank/DDBJ databases">
        <authorList>
            <person name="Gilroy R."/>
        </authorList>
    </citation>
    <scope>NUCLEOTIDE SEQUENCE</scope>
    <source>
        <strain evidence="1">316</strain>
    </source>
</reference>
<name>A0A921JG53_9HYPH</name>
<sequence length="98" mass="10289">MVTITETTRRELSTVEEIIDHLRQGYDAMAASAPFAAGDLVDISSRAGIPPDTGVGDVAIFLVSASGTPWSTVMLLTGGGNRIITAVPTENLTKRDAE</sequence>
<proteinExistence type="predicted"/>
<evidence type="ECO:0000313" key="2">
    <source>
        <dbReference type="Proteomes" id="UP000742631"/>
    </source>
</evidence>
<organism evidence="1 2">
    <name type="scientific">Methylorubrum populi</name>
    <dbReference type="NCBI Taxonomy" id="223967"/>
    <lineage>
        <taxon>Bacteria</taxon>
        <taxon>Pseudomonadati</taxon>
        <taxon>Pseudomonadota</taxon>
        <taxon>Alphaproteobacteria</taxon>
        <taxon>Hyphomicrobiales</taxon>
        <taxon>Methylobacteriaceae</taxon>
        <taxon>Methylorubrum</taxon>
    </lineage>
</organism>
<dbReference type="Proteomes" id="UP000742631">
    <property type="component" value="Unassembled WGS sequence"/>
</dbReference>
<dbReference type="AlphaFoldDB" id="A0A921JG53"/>
<protein>
    <submittedName>
        <fullName evidence="1">Uncharacterized protein</fullName>
    </submittedName>
</protein>
<reference evidence="1" key="1">
    <citation type="journal article" date="2021" name="PeerJ">
        <title>Extensive microbial diversity within the chicken gut microbiome revealed by metagenomics and culture.</title>
        <authorList>
            <person name="Gilroy R."/>
            <person name="Ravi A."/>
            <person name="Getino M."/>
            <person name="Pursley I."/>
            <person name="Horton D.L."/>
            <person name="Alikhan N.F."/>
            <person name="Baker D."/>
            <person name="Gharbi K."/>
            <person name="Hall N."/>
            <person name="Watson M."/>
            <person name="Adriaenssens E.M."/>
            <person name="Foster-Nyarko E."/>
            <person name="Jarju S."/>
            <person name="Secka A."/>
            <person name="Antonio M."/>
            <person name="Oren A."/>
            <person name="Chaudhuri R.R."/>
            <person name="La Ragione R."/>
            <person name="Hildebrand F."/>
            <person name="Pallen M.J."/>
        </authorList>
    </citation>
    <scope>NUCLEOTIDE SEQUENCE</scope>
    <source>
        <strain evidence="1">316</strain>
    </source>
</reference>